<accession>A0ABT3CTW8</accession>
<evidence type="ECO:0000256" key="5">
    <source>
        <dbReference type="ARBA" id="ARBA00023163"/>
    </source>
</evidence>
<dbReference type="InterPro" id="IPR013324">
    <property type="entry name" value="RNA_pol_sigma_r3/r4-like"/>
</dbReference>
<dbReference type="Gene3D" id="1.10.10.10">
    <property type="entry name" value="Winged helix-like DNA-binding domain superfamily/Winged helix DNA-binding domain"/>
    <property type="match status" value="1"/>
</dbReference>
<dbReference type="PANTHER" id="PTHR43133">
    <property type="entry name" value="RNA POLYMERASE ECF-TYPE SIGMA FACTO"/>
    <property type="match status" value="1"/>
</dbReference>
<keyword evidence="4 6" id="KW-0238">DNA-binding</keyword>
<keyword evidence="10" id="KW-1185">Reference proteome</keyword>
<dbReference type="InterPro" id="IPR039425">
    <property type="entry name" value="RNA_pol_sigma-70-like"/>
</dbReference>
<dbReference type="PROSITE" id="PS01063">
    <property type="entry name" value="SIGMA70_ECF"/>
    <property type="match status" value="1"/>
</dbReference>
<evidence type="ECO:0000256" key="6">
    <source>
        <dbReference type="RuleBase" id="RU000716"/>
    </source>
</evidence>
<dbReference type="InterPro" id="IPR013325">
    <property type="entry name" value="RNA_pol_sigma_r2"/>
</dbReference>
<feature type="domain" description="RNA polymerase sigma factor 70 region 4 type 2" evidence="8">
    <location>
        <begin position="122"/>
        <end position="173"/>
    </location>
</feature>
<evidence type="ECO:0000256" key="2">
    <source>
        <dbReference type="ARBA" id="ARBA00023015"/>
    </source>
</evidence>
<comment type="caution">
    <text evidence="9">The sequence shown here is derived from an EMBL/GenBank/DDBJ whole genome shotgun (WGS) entry which is preliminary data.</text>
</comment>
<dbReference type="SUPFAM" id="SSF88946">
    <property type="entry name" value="Sigma2 domain of RNA polymerase sigma factors"/>
    <property type="match status" value="1"/>
</dbReference>
<dbReference type="InterPro" id="IPR007627">
    <property type="entry name" value="RNA_pol_sigma70_r2"/>
</dbReference>
<organism evidence="9 10">
    <name type="scientific">Reichenbachiella ulvae</name>
    <dbReference type="NCBI Taxonomy" id="2980104"/>
    <lineage>
        <taxon>Bacteria</taxon>
        <taxon>Pseudomonadati</taxon>
        <taxon>Bacteroidota</taxon>
        <taxon>Cytophagia</taxon>
        <taxon>Cytophagales</taxon>
        <taxon>Reichenbachiellaceae</taxon>
        <taxon>Reichenbachiella</taxon>
    </lineage>
</organism>
<keyword evidence="3 6" id="KW-0731">Sigma factor</keyword>
<dbReference type="NCBIfam" id="TIGR02937">
    <property type="entry name" value="sigma70-ECF"/>
    <property type="match status" value="1"/>
</dbReference>
<gene>
    <name evidence="9" type="ORF">N7U62_09645</name>
</gene>
<keyword evidence="2 6" id="KW-0805">Transcription regulation</keyword>
<evidence type="ECO:0000259" key="7">
    <source>
        <dbReference type="Pfam" id="PF04542"/>
    </source>
</evidence>
<evidence type="ECO:0000313" key="10">
    <source>
        <dbReference type="Proteomes" id="UP001300692"/>
    </source>
</evidence>
<proteinExistence type="inferred from homology"/>
<evidence type="ECO:0000256" key="4">
    <source>
        <dbReference type="ARBA" id="ARBA00023125"/>
    </source>
</evidence>
<dbReference type="InterPro" id="IPR014284">
    <property type="entry name" value="RNA_pol_sigma-70_dom"/>
</dbReference>
<keyword evidence="5 6" id="KW-0804">Transcription</keyword>
<dbReference type="RefSeq" id="WP_264137756.1">
    <property type="nucleotide sequence ID" value="NZ_JAOYOD010000001.1"/>
</dbReference>
<dbReference type="PANTHER" id="PTHR43133:SF46">
    <property type="entry name" value="RNA POLYMERASE SIGMA-70 FACTOR ECF SUBFAMILY"/>
    <property type="match status" value="1"/>
</dbReference>
<dbReference type="InterPro" id="IPR036388">
    <property type="entry name" value="WH-like_DNA-bd_sf"/>
</dbReference>
<dbReference type="SUPFAM" id="SSF88659">
    <property type="entry name" value="Sigma3 and sigma4 domains of RNA polymerase sigma factors"/>
    <property type="match status" value="1"/>
</dbReference>
<name>A0ABT3CTW8_9BACT</name>
<dbReference type="Pfam" id="PF04542">
    <property type="entry name" value="Sigma70_r2"/>
    <property type="match status" value="1"/>
</dbReference>
<evidence type="ECO:0000259" key="8">
    <source>
        <dbReference type="Pfam" id="PF08281"/>
    </source>
</evidence>
<dbReference type="InterPro" id="IPR000838">
    <property type="entry name" value="RNA_pol_sigma70_ECF_CS"/>
</dbReference>
<comment type="similarity">
    <text evidence="1 6">Belongs to the sigma-70 factor family. ECF subfamily.</text>
</comment>
<evidence type="ECO:0000313" key="9">
    <source>
        <dbReference type="EMBL" id="MCV9386925.1"/>
    </source>
</evidence>
<reference evidence="9 10" key="1">
    <citation type="submission" date="2022-10" db="EMBL/GenBank/DDBJ databases">
        <title>Comparative genomics and taxonomic characterization of three novel marine species of genus Reichenbachiella exhibiting antioxidant and polysaccharide degradation activities.</title>
        <authorList>
            <person name="Muhammad N."/>
            <person name="Lee Y.-J."/>
            <person name="Ko J."/>
            <person name="Kim S.-G."/>
        </authorList>
    </citation>
    <scope>NUCLEOTIDE SEQUENCE [LARGE SCALE GENOMIC DNA]</scope>
    <source>
        <strain evidence="9 10">ABR2-5</strain>
    </source>
</reference>
<dbReference type="Pfam" id="PF08281">
    <property type="entry name" value="Sigma70_r4_2"/>
    <property type="match status" value="1"/>
</dbReference>
<evidence type="ECO:0000256" key="3">
    <source>
        <dbReference type="ARBA" id="ARBA00023082"/>
    </source>
</evidence>
<dbReference type="InterPro" id="IPR013249">
    <property type="entry name" value="RNA_pol_sigma70_r4_t2"/>
</dbReference>
<dbReference type="Gene3D" id="1.10.1740.10">
    <property type="match status" value="1"/>
</dbReference>
<sequence length="185" mass="21457">MKQATSHKDIHYEWVELLRVNDRTAQYEIYRLYSKAMLNTSFRMLQDLAEAEDVVQEAFVKAFNGIDKFRGESTFGSWLKRIVVNGALNVIKKRKEMADVDEIEDRPDADESLDYSEVSVDQVKAAVADLPEGFRMVFTLYLIEGYDHKEIAEILGISESTSKSQFNRAKAKLKVILKNRYNYER</sequence>
<evidence type="ECO:0000256" key="1">
    <source>
        <dbReference type="ARBA" id="ARBA00010641"/>
    </source>
</evidence>
<dbReference type="CDD" id="cd06171">
    <property type="entry name" value="Sigma70_r4"/>
    <property type="match status" value="1"/>
</dbReference>
<protein>
    <recommendedName>
        <fullName evidence="6">RNA polymerase sigma factor</fullName>
    </recommendedName>
</protein>
<feature type="domain" description="RNA polymerase sigma-70 region 2" evidence="7">
    <location>
        <begin position="30"/>
        <end position="95"/>
    </location>
</feature>
<dbReference type="EMBL" id="JAOYOD010000001">
    <property type="protein sequence ID" value="MCV9386925.1"/>
    <property type="molecule type" value="Genomic_DNA"/>
</dbReference>
<dbReference type="Proteomes" id="UP001300692">
    <property type="component" value="Unassembled WGS sequence"/>
</dbReference>